<gene>
    <name evidence="2" type="ORF">ElyMa_002453100</name>
</gene>
<keyword evidence="3" id="KW-1185">Reference proteome</keyword>
<organism evidence="2 3">
    <name type="scientific">Elysia marginata</name>
    <dbReference type="NCBI Taxonomy" id="1093978"/>
    <lineage>
        <taxon>Eukaryota</taxon>
        <taxon>Metazoa</taxon>
        <taxon>Spiralia</taxon>
        <taxon>Lophotrochozoa</taxon>
        <taxon>Mollusca</taxon>
        <taxon>Gastropoda</taxon>
        <taxon>Heterobranchia</taxon>
        <taxon>Euthyneura</taxon>
        <taxon>Panpulmonata</taxon>
        <taxon>Sacoglossa</taxon>
        <taxon>Placobranchoidea</taxon>
        <taxon>Plakobranchidae</taxon>
        <taxon>Elysia</taxon>
    </lineage>
</organism>
<feature type="region of interest" description="Disordered" evidence="1">
    <location>
        <begin position="186"/>
        <end position="206"/>
    </location>
</feature>
<dbReference type="AlphaFoldDB" id="A0AAV4GJN8"/>
<comment type="caution">
    <text evidence="2">The sequence shown here is derived from an EMBL/GenBank/DDBJ whole genome shotgun (WGS) entry which is preliminary data.</text>
</comment>
<evidence type="ECO:0000256" key="1">
    <source>
        <dbReference type="SAM" id="MobiDB-lite"/>
    </source>
</evidence>
<evidence type="ECO:0000313" key="3">
    <source>
        <dbReference type="Proteomes" id="UP000762676"/>
    </source>
</evidence>
<accession>A0AAV4GJN8</accession>
<proteinExistence type="predicted"/>
<feature type="compositionally biased region" description="Basic and acidic residues" evidence="1">
    <location>
        <begin position="190"/>
        <end position="206"/>
    </location>
</feature>
<evidence type="ECO:0008006" key="4">
    <source>
        <dbReference type="Google" id="ProtNLM"/>
    </source>
</evidence>
<name>A0AAV4GJN8_9GAST</name>
<evidence type="ECO:0000313" key="2">
    <source>
        <dbReference type="EMBL" id="GFR85917.1"/>
    </source>
</evidence>
<reference evidence="2 3" key="1">
    <citation type="journal article" date="2021" name="Elife">
        <title>Chloroplast acquisition without the gene transfer in kleptoplastic sea slugs, Plakobranchus ocellatus.</title>
        <authorList>
            <person name="Maeda T."/>
            <person name="Takahashi S."/>
            <person name="Yoshida T."/>
            <person name="Shimamura S."/>
            <person name="Takaki Y."/>
            <person name="Nagai Y."/>
            <person name="Toyoda A."/>
            <person name="Suzuki Y."/>
            <person name="Arimoto A."/>
            <person name="Ishii H."/>
            <person name="Satoh N."/>
            <person name="Nishiyama T."/>
            <person name="Hasebe M."/>
            <person name="Maruyama T."/>
            <person name="Minagawa J."/>
            <person name="Obokata J."/>
            <person name="Shigenobu S."/>
        </authorList>
    </citation>
    <scope>NUCLEOTIDE SEQUENCE [LARGE SCALE GENOMIC DNA]</scope>
</reference>
<dbReference type="PANTHER" id="PTHR47027">
    <property type="entry name" value="REVERSE TRANSCRIPTASE DOMAIN-CONTAINING PROTEIN"/>
    <property type="match status" value="1"/>
</dbReference>
<protein>
    <recommendedName>
        <fullName evidence="4">Reverse transcriptase domain-containing protein</fullName>
    </recommendedName>
</protein>
<sequence length="293" mass="33356">MYRKVRNNAKSVSQKCENDYWLRLCGDIQSAADGGNTRAMFEEMKKTSGPSIIKVAPLKSTTRLQHLQEKCREQRRPLYLVFIDFTKAFGFVNRTGLSMLMPITGFSLKLLRMTRSFHDGMMGTVQYDDSSSDQPFPNQERCEARMRPSTYAIQHLFLPTPALRLPRMSRWHVLRHQTRWQPFQPIASQGKDKGASSAHQRDAALATHSEEALQRLTSFLATHSEESLQQLISCFTDACREFSLTISLKKTNIIGQHVDTTPTIFIDEQILDVANKFTYLGSTISNNLSLDAD</sequence>
<dbReference type="Proteomes" id="UP000762676">
    <property type="component" value="Unassembled WGS sequence"/>
</dbReference>
<dbReference type="PANTHER" id="PTHR47027:SF20">
    <property type="entry name" value="REVERSE TRANSCRIPTASE-LIKE PROTEIN WITH RNA-DIRECTED DNA POLYMERASE DOMAIN"/>
    <property type="match status" value="1"/>
</dbReference>
<dbReference type="EMBL" id="BMAT01005041">
    <property type="protein sequence ID" value="GFR85917.1"/>
    <property type="molecule type" value="Genomic_DNA"/>
</dbReference>